<organism evidence="2 3">
    <name type="scientific">Bizionia argentinensis JUB59</name>
    <dbReference type="NCBI Taxonomy" id="1046627"/>
    <lineage>
        <taxon>Bacteria</taxon>
        <taxon>Pseudomonadati</taxon>
        <taxon>Bacteroidota</taxon>
        <taxon>Flavobacteriia</taxon>
        <taxon>Flavobacteriales</taxon>
        <taxon>Flavobacteriaceae</taxon>
        <taxon>Bizionia</taxon>
    </lineage>
</organism>
<evidence type="ECO:0000256" key="1">
    <source>
        <dbReference type="SAM" id="SignalP"/>
    </source>
</evidence>
<protein>
    <recommendedName>
        <fullName evidence="4">TonB-dependent receptor</fullName>
    </recommendedName>
</protein>
<evidence type="ECO:0000313" key="2">
    <source>
        <dbReference type="EMBL" id="TLG99044.1"/>
    </source>
</evidence>
<reference evidence="2 3" key="1">
    <citation type="journal article" date="2008" name="Int. J. Syst. Evol. Microbiol.">
        <title>Bizionia argentinensis sp. nov., isolated from surface marine water in Antarctica.</title>
        <authorList>
            <person name="Bercovich A."/>
            <person name="Vazquez S.C."/>
            <person name="Yankilevich P."/>
            <person name="Coria S.H."/>
            <person name="Foti M."/>
            <person name="Hernandez E."/>
            <person name="Vidal A."/>
            <person name="Ruberto L."/>
            <person name="Melo C."/>
            <person name="Marenssi S."/>
            <person name="Criscuolo M."/>
            <person name="Memoli M."/>
            <person name="Arguelles M."/>
            <person name="Mac Cormack W.P."/>
        </authorList>
    </citation>
    <scope>NUCLEOTIDE SEQUENCE [LARGE SCALE GENOMIC DNA]</scope>
    <source>
        <strain evidence="2 3">JUB59</strain>
    </source>
</reference>
<name>A0A4U8UHT2_9FLAO</name>
<dbReference type="Pfam" id="PF14121">
    <property type="entry name" value="Porin_10"/>
    <property type="match status" value="1"/>
</dbReference>
<gene>
    <name evidence="2" type="ORF">BZARG_03235</name>
</gene>
<dbReference type="EMBL" id="AFXZ01000012">
    <property type="protein sequence ID" value="TLG99044.1"/>
    <property type="molecule type" value="Genomic_DNA"/>
</dbReference>
<feature type="signal peptide" evidence="1">
    <location>
        <begin position="1"/>
        <end position="19"/>
    </location>
</feature>
<dbReference type="InterPro" id="IPR025631">
    <property type="entry name" value="Porin_10"/>
</dbReference>
<keyword evidence="3" id="KW-1185">Reference proteome</keyword>
<dbReference type="Proteomes" id="UP000003730">
    <property type="component" value="Unassembled WGS sequence"/>
</dbReference>
<evidence type="ECO:0008006" key="4">
    <source>
        <dbReference type="Google" id="ProtNLM"/>
    </source>
</evidence>
<sequence>MRKIILSVFLIFCVNLVVAQVLQPLDSNRNIDDRNRPYGDSLSRGSTESTSIKDIKNYDAKIEQYLVISHKNDTTYVDTTLTIQKEYKFNYLRRDNFELLPFSNVGQSYNALSYNYKKDELMPLFGARARHYNYMEIEDINYYHVPTPFTELYYKTAFKQGHQLDAFFTVNTSPQFNFSIAYKGIRSLGKYQNILTSTGNFRFTSSYKTENQRYFANAHIVMQDLMNQENGGIQDDNVPYFESGNPEFLDRGVLAVNFEDAENMLKGKRFHLDHHYYIIKPTDSLAKNALRVNHIISFEDKYYEYNQKKESAYFGDSFQPEGLRDRVTLENFYSELGLNYRNNIIGDVEINLGYSNYNYGYDKVTIINSQYITNRLKGDIVSVNGSYNKTINGFQLDAKAGLNVVGDFDGNYLLGNASYKLNDNLEFGAHVSHNSKAPNYNFQLYQSVYKNYNWQNSFKNTKTQQVGFHVQSKLFGTATVDFTNINDYTYYMKDGVDDLVKPFQAGASINYVKLKWEKGFNFFRKFTLYNTIMYQNVQDDGMIFNLPELTTRNTLVYSNRFFKNALFLQTGITFSYFTNYRMDGYDPLLAEFYVQNDREYGNFPRFDFFVNAKISQMRIYLKAEHFNSAWTGYNFYSAPNHPYR</sequence>
<evidence type="ECO:0000313" key="3">
    <source>
        <dbReference type="Proteomes" id="UP000003730"/>
    </source>
</evidence>
<dbReference type="OrthoDB" id="9812454at2"/>
<feature type="chain" id="PRO_5020963776" description="TonB-dependent receptor" evidence="1">
    <location>
        <begin position="20"/>
        <end position="644"/>
    </location>
</feature>
<accession>A0A4U8UHT2</accession>
<dbReference type="AlphaFoldDB" id="A0A4U8UHT2"/>
<keyword evidence="1" id="KW-0732">Signal</keyword>
<comment type="caution">
    <text evidence="2">The sequence shown here is derived from an EMBL/GenBank/DDBJ whole genome shotgun (WGS) entry which is preliminary data.</text>
</comment>
<feature type="non-terminal residue" evidence="2">
    <location>
        <position position="644"/>
    </location>
</feature>
<proteinExistence type="predicted"/>
<dbReference type="RefSeq" id="WP_040288010.1">
    <property type="nucleotide sequence ID" value="NZ_AFXZ01000012.1"/>
</dbReference>